<dbReference type="GO" id="GO:0004565">
    <property type="term" value="F:beta-galactosidase activity"/>
    <property type="evidence" value="ECO:0007669"/>
    <property type="project" value="UniProtKB-EC"/>
</dbReference>
<feature type="compositionally biased region" description="Polar residues" evidence="12">
    <location>
        <begin position="290"/>
        <end position="299"/>
    </location>
</feature>
<dbReference type="PROSITE" id="PS00028">
    <property type="entry name" value="ZINC_FINGER_C2H2_1"/>
    <property type="match status" value="1"/>
</dbReference>
<dbReference type="Pfam" id="PF21467">
    <property type="entry name" value="BetaGal_gal-bd"/>
    <property type="match status" value="2"/>
</dbReference>
<evidence type="ECO:0000256" key="3">
    <source>
        <dbReference type="ARBA" id="ARBA00009809"/>
    </source>
</evidence>
<keyword evidence="16" id="KW-1185">Reference proteome</keyword>
<feature type="region of interest" description="Disordered" evidence="12">
    <location>
        <begin position="268"/>
        <end position="320"/>
    </location>
</feature>
<dbReference type="InterPro" id="IPR028889">
    <property type="entry name" value="USP"/>
</dbReference>
<dbReference type="Gene3D" id="3.20.20.80">
    <property type="entry name" value="Glycosidases"/>
    <property type="match status" value="1"/>
</dbReference>
<keyword evidence="7" id="KW-0732">Signal</keyword>
<feature type="compositionally biased region" description="Polar residues" evidence="12">
    <location>
        <begin position="1194"/>
        <end position="1205"/>
    </location>
</feature>
<evidence type="ECO:0000256" key="8">
    <source>
        <dbReference type="ARBA" id="ARBA00022786"/>
    </source>
</evidence>
<dbReference type="GO" id="GO:0030246">
    <property type="term" value="F:carbohydrate binding"/>
    <property type="evidence" value="ECO:0007669"/>
    <property type="project" value="InterPro"/>
</dbReference>
<dbReference type="InterPro" id="IPR008979">
    <property type="entry name" value="Galactose-bd-like_sf"/>
</dbReference>
<dbReference type="Proteomes" id="UP000008021">
    <property type="component" value="Chromosome 3"/>
</dbReference>
<dbReference type="InterPro" id="IPR000922">
    <property type="entry name" value="Lectin_gal-bd_dom"/>
</dbReference>
<reference evidence="15" key="2">
    <citation type="submission" date="2018-05" db="EMBL/GenBank/DDBJ databases">
        <title>OmerRS3 (Oryza meridionalis Reference Sequence Version 3).</title>
        <authorList>
            <person name="Zhang J."/>
            <person name="Kudrna D."/>
            <person name="Lee S."/>
            <person name="Talag J."/>
            <person name="Welchert J."/>
            <person name="Wing R.A."/>
        </authorList>
    </citation>
    <scope>NUCLEOTIDE SEQUENCE [LARGE SCALE GENOMIC DNA]</scope>
    <source>
        <strain evidence="15">cv. OR44</strain>
    </source>
</reference>
<dbReference type="PRINTS" id="PR00742">
    <property type="entry name" value="GLHYDRLASE35"/>
</dbReference>
<dbReference type="PROSITE" id="PS50235">
    <property type="entry name" value="USP_3"/>
    <property type="match status" value="1"/>
</dbReference>
<dbReference type="FunFam" id="2.60.120.260:FF:000076">
    <property type="entry name" value="Beta-galactosidase"/>
    <property type="match status" value="1"/>
</dbReference>
<keyword evidence="8" id="KW-0833">Ubl conjugation pathway</keyword>
<feature type="compositionally biased region" description="Basic and acidic residues" evidence="12">
    <location>
        <begin position="237"/>
        <end position="252"/>
    </location>
</feature>
<dbReference type="GO" id="GO:0048046">
    <property type="term" value="C:apoplast"/>
    <property type="evidence" value="ECO:0007669"/>
    <property type="project" value="UniProtKB-SubCell"/>
</dbReference>
<dbReference type="InterPro" id="IPR013087">
    <property type="entry name" value="Znf_C2H2_type"/>
</dbReference>
<sequence>MGRKKRTLNTTTAAAAAAAANPTPPSPPAAGHPDAAAADGGAAVRAVCEKALAALQRGNHAKALRVVKDAVGKHGEGSPLLLRAQGTVLARYAAVLDEPVSRARHQRLALEAARKAVELAPDSIELAHFHAMLLYEIASDTTGYEAASSECNRGMAIQSPTDPAPHSLRLPAPDVEQVKGELSNLLQRSNMTSISLWVKNMNMGYTPEDKVRVFPIRRGADDSSEVRLLPSAPAPRRPNEIKKANKTPEERRKEIEVRLAAMRLMEQQKHNATSASSSTSQSQSPGDEAPSSSCQSSVSGHRPDRRKGGSRKAAASPVSGRMNQVREFWATVPMDRRLAFLSTSISELKAHYATAMHKEKDAASLVSDVLNEAIRFATRSGKWEFLVCGRCEEHFADAESHVQHAMEEHVGVLPPRLNDVVPEEIDDAWAEKLTGSTWRPVDATAALKILEEEVADNVGSDRDKDSMSSDIWSTKDKSDTSDSSTSPHNEECESFGAVTREGDRKWPLSDDEERANILERIHSSFKILVKHKNLSLSHLNKVLHITMEELRKMHSTSLLLNHSLDESPLCICFLDVSSLRKVLKFLQELMQASGLNDRNTDKDEEVADKDSFPKNRSNLEKVTLDSDSSLLILDGQAFEMRSDRDNVVADPFLSWLYTGPSVEEQLLDWNHMLEVRSDQCTRILHELEKEFSALQNSYEQKHDQLSSEEGLLAVDSLLCEEQRRRDDVDPYPFQGYEELLKKRQEQLELNAEELFNGCRSELHAISTILREVKTAPFRYDETFSGMTSNHRDYDGTEEDEWGFYDFEHSNDSVVQLVVSRLKEHVAMELNKIDARIMRISAVIEQLKLKLGPGSVLDYRTILLPLLKSFLRTHLEELVDKDARERSDAASEAFLAELALDAKRNANKVSDTKQSNDKSKDKKKVKDSRKSKDLKDLSWSDQYLVRPDSVDEETSEQSLSTSDNYLNDQEEFRNRLRLEAEERKLEETLEYQRWIEEEAKKKHLAEQHRRTLPGSNGSACLRTDVNFNRDQDKHHCAQNNSHTHLEGINFGDFRFSEVPLQEEHSILRSCDSDLVQTKEKNHNEVHNGLGYPGTRPIASSDMDLIKPTVKVNGVWKNVEYTKATLKVGKNAEYTKVGKNAENTKLPTIPSTQKSRRSTSQAHKKYIQGVTGTFHDDDDDDTRSSIRQAGSPVPRWSSSGKAVDTANHSYQDTKQNQLSPLSYSHRVHGAHSAGRENSSSEKVDSSAIPSTNLYIEDDKRFEADLERAVLQSLGTSNEKEVYGTGLKNAAGEYNCFLNVIIQSLWHLKRFRDGFLKTSSLHKHVEDPCAVCALYDIFTDLSKASEEQGEAVAPTSLRIALSKSYPNSKFFQEGQMNDASEVLGVIFECLHKSYTSRADCQVKSHEINYIGSWDCASSSCIAHCLFGMDILERMNCQSCRLESRRLKYTSFFHNINASSLRTAKDMFPDHSFDDLLKIVIMNDHLACDPEDVLGWQNNKESVDDISGTLAGISTEIDISTFYRGLDQGSKHSLVSVVCYYGQHYHCFAFEDGQWVMYDDQTVKVVGNWDDVLVMCKKGHLQPQVLFFEAAKFFGASYNFEGRYDLVRFIKTVQKAGMFVHLRIGPYICGEWNFGGFPVWLKYVPGISFRTDNEPFKNAMQGFTEKIIENEYGPEGKEFGAAGKAYINWAAKMAVGLDTGVPWVMCKEDDAPDPVINACNGFYCDTFSPNKPYKPTMWTEAWSGWFTEFGGTIRQRPVEDLAFGVARFVQKGGSFINYYMYHGGTNFGRTAGGLAREPKFGHLKELHRAVKLCEQPLVSADPTVTTLGSMQEAHVFRSSSGCAAFLANYNSNSYAKVIFNNENYSLPPWSISILPDCKNVVFNTATVGVQTNQMQMWADGASSMMWEKYDEEVDSLAAAPLLTSTGLLEQLNVTRDTSDYLWYITSVEVDPSEKFLQGGTPLSLTVQSAGHALHVFVNGQLQGSAYGTREDRKISYSGNANLRAGTNKVALLSVACGLPNVGVHYETWNTGVVGPVVIHGLDEGSRDLTWQTWSYQVGLKGEQMNLNSLEGSSSVEWMQGSLVAQNQQPLAWYRAYFDTPSGDEPLSLDMGSMGKGQIWINGQSIGRYWTAYAEGDCKGCHYTGSYRAPKCQAGCGQPTQRWYHVPRSWLQPTRNLLVVFEELGGDSSKIALAKRTVSGVCADVSEYHPNIKNWQIESYGEPEFHTAKVHLKCAPGQTISAIKFASFGTPLGTCGTFQQGECHSINSNSVLEKKCIGLQRCVVAISPSNFGGDPCPEVMKRVAVEAVCSTAA</sequence>
<keyword evidence="5" id="KW-0052">Apoplast</keyword>
<dbReference type="GO" id="GO:0016579">
    <property type="term" value="P:protein deubiquitination"/>
    <property type="evidence" value="ECO:0007669"/>
    <property type="project" value="InterPro"/>
</dbReference>
<feature type="compositionally biased region" description="Basic and acidic residues" evidence="12">
    <location>
        <begin position="905"/>
        <end position="919"/>
    </location>
</feature>
<dbReference type="Gramene" id="OMERI03G04600.5">
    <property type="protein sequence ID" value="OMERI03G04600.5"/>
    <property type="gene ID" value="OMERI03G04600"/>
</dbReference>
<dbReference type="Gene3D" id="2.60.120.260">
    <property type="entry name" value="Galactose-binding domain-like"/>
    <property type="match status" value="1"/>
</dbReference>
<dbReference type="InterPro" id="IPR043159">
    <property type="entry name" value="Lectin_gal-bd_sf"/>
</dbReference>
<dbReference type="InterPro" id="IPR038765">
    <property type="entry name" value="Papain-like_cys_pep_sf"/>
</dbReference>
<dbReference type="InterPro" id="IPR006865">
    <property type="entry name" value="DUF629"/>
</dbReference>
<keyword evidence="11" id="KW-0326">Glycosidase</keyword>
<dbReference type="SUPFAM" id="SSF49785">
    <property type="entry name" value="Galactose-binding domain-like"/>
    <property type="match status" value="2"/>
</dbReference>
<keyword evidence="6" id="KW-0964">Secreted</keyword>
<feature type="region of interest" description="Disordered" evidence="12">
    <location>
        <begin position="1"/>
        <end position="37"/>
    </location>
</feature>
<dbReference type="SUPFAM" id="SSF51445">
    <property type="entry name" value="(Trans)glycosidases"/>
    <property type="match status" value="1"/>
</dbReference>
<dbReference type="Pfam" id="PF00443">
    <property type="entry name" value="UCH"/>
    <property type="match status" value="1"/>
</dbReference>
<dbReference type="PANTHER" id="PTHR22975:SF9">
    <property type="entry name" value="ECHINUS SPLICE FORM 3"/>
    <property type="match status" value="1"/>
</dbReference>
<protein>
    <recommendedName>
        <fullName evidence="4">beta-galactosidase</fullName>
        <ecNumber evidence="4">3.2.1.23</ecNumber>
    </recommendedName>
</protein>
<feature type="region of interest" description="Disordered" evidence="12">
    <location>
        <begin position="457"/>
        <end position="507"/>
    </location>
</feature>
<dbReference type="InterPro" id="IPR001944">
    <property type="entry name" value="Glycoside_Hdrlase_35"/>
</dbReference>
<dbReference type="InterPro" id="IPR001394">
    <property type="entry name" value="Peptidase_C19_UCH"/>
</dbReference>
<evidence type="ECO:0000259" key="13">
    <source>
        <dbReference type="PROSITE" id="PS50228"/>
    </source>
</evidence>
<dbReference type="CDD" id="cd02257">
    <property type="entry name" value="Peptidase_C19"/>
    <property type="match status" value="1"/>
</dbReference>
<keyword evidence="10" id="KW-0325">Glycoprotein</keyword>
<dbReference type="InterPro" id="IPR052398">
    <property type="entry name" value="Ubiquitin_hydrolase_53/54"/>
</dbReference>
<feature type="compositionally biased region" description="Low complexity" evidence="12">
    <location>
        <begin position="10"/>
        <end position="21"/>
    </location>
</feature>
<dbReference type="Pfam" id="PF04780">
    <property type="entry name" value="DUF629"/>
    <property type="match status" value="1"/>
</dbReference>
<evidence type="ECO:0000256" key="4">
    <source>
        <dbReference type="ARBA" id="ARBA00012756"/>
    </source>
</evidence>
<dbReference type="SUPFAM" id="SSF54001">
    <property type="entry name" value="Cysteine proteinases"/>
    <property type="match status" value="1"/>
</dbReference>
<comment type="similarity">
    <text evidence="3">Belongs to the glycosyl hydrolase 35 family.</text>
</comment>
<dbReference type="GO" id="GO:0009505">
    <property type="term" value="C:plant-type cell wall"/>
    <property type="evidence" value="ECO:0007669"/>
    <property type="project" value="UniProtKB-ARBA"/>
</dbReference>
<dbReference type="EnsemblPlants" id="OMERI03G04600.5">
    <property type="protein sequence ID" value="OMERI03G04600.5"/>
    <property type="gene ID" value="OMERI03G04600"/>
</dbReference>
<dbReference type="PROSITE" id="PS50228">
    <property type="entry name" value="SUEL_LECTIN"/>
    <property type="match status" value="1"/>
</dbReference>
<dbReference type="InterPro" id="IPR041392">
    <property type="entry name" value="GHD"/>
</dbReference>
<comment type="catalytic activity">
    <reaction evidence="1">
        <text>Hydrolysis of terminal non-reducing beta-D-galactose residues in beta-D-galactosides.</text>
        <dbReference type="EC" id="3.2.1.23"/>
    </reaction>
</comment>
<accession>A0A0E0CVN2</accession>
<evidence type="ECO:0000256" key="12">
    <source>
        <dbReference type="SAM" id="MobiDB-lite"/>
    </source>
</evidence>
<feature type="compositionally biased region" description="Polar residues" evidence="12">
    <location>
        <begin position="955"/>
        <end position="965"/>
    </location>
</feature>
<dbReference type="CDD" id="cd22842">
    <property type="entry name" value="Gal_Rha_Lectin_BGal"/>
    <property type="match status" value="1"/>
</dbReference>
<dbReference type="Pfam" id="PF04781">
    <property type="entry name" value="DUF627"/>
    <property type="match status" value="1"/>
</dbReference>
<evidence type="ECO:0000259" key="14">
    <source>
        <dbReference type="PROSITE" id="PS50235"/>
    </source>
</evidence>
<dbReference type="Gene3D" id="3.90.70.10">
    <property type="entry name" value="Cysteine proteinases"/>
    <property type="match status" value="1"/>
</dbReference>
<dbReference type="InterPro" id="IPR017853">
    <property type="entry name" value="GH"/>
</dbReference>
<evidence type="ECO:0000256" key="5">
    <source>
        <dbReference type="ARBA" id="ARBA00022523"/>
    </source>
</evidence>
<dbReference type="InterPro" id="IPR048913">
    <property type="entry name" value="BetaGal_gal-bd"/>
</dbReference>
<evidence type="ECO:0000313" key="16">
    <source>
        <dbReference type="Proteomes" id="UP000008021"/>
    </source>
</evidence>
<evidence type="ECO:0000256" key="7">
    <source>
        <dbReference type="ARBA" id="ARBA00022729"/>
    </source>
</evidence>
<feature type="compositionally biased region" description="Low complexity" evidence="12">
    <location>
        <begin position="272"/>
        <end position="284"/>
    </location>
</feature>
<feature type="compositionally biased region" description="Polar residues" evidence="12">
    <location>
        <begin position="1139"/>
        <end position="1151"/>
    </location>
</feature>
<dbReference type="Gene3D" id="2.60.120.740">
    <property type="match status" value="1"/>
</dbReference>
<comment type="subcellular location">
    <subcellularLocation>
        <location evidence="2">Secreted</location>
        <location evidence="2">Extracellular space</location>
        <location evidence="2">Apoplast</location>
    </subcellularLocation>
</comment>
<reference evidence="15" key="1">
    <citation type="submission" date="2015-04" db="UniProtKB">
        <authorList>
            <consortium name="EnsemblPlants"/>
        </authorList>
    </citation>
    <scope>IDENTIFICATION</scope>
</reference>
<dbReference type="InterPro" id="IPR006866">
    <property type="entry name" value="DUF627_N"/>
</dbReference>
<dbReference type="Pfam" id="PF02140">
    <property type="entry name" value="SUEL_Lectin"/>
    <property type="match status" value="1"/>
</dbReference>
<dbReference type="GO" id="GO:0004843">
    <property type="term" value="F:cysteine-type deubiquitinase activity"/>
    <property type="evidence" value="ECO:0007669"/>
    <property type="project" value="InterPro"/>
</dbReference>
<feature type="domain" description="SUEL-type lectin" evidence="13">
    <location>
        <begin position="2224"/>
        <end position="2305"/>
    </location>
</feature>
<feature type="compositionally biased region" description="Basic residues" evidence="12">
    <location>
        <begin position="1152"/>
        <end position="1164"/>
    </location>
</feature>
<dbReference type="FunFam" id="2.60.120.740:FF:000002">
    <property type="entry name" value="Beta-galactosidase"/>
    <property type="match status" value="1"/>
</dbReference>
<feature type="region of interest" description="Disordered" evidence="12">
    <location>
        <begin position="946"/>
        <end position="965"/>
    </location>
</feature>
<feature type="region of interest" description="Disordered" evidence="12">
    <location>
        <begin position="1224"/>
        <end position="1245"/>
    </location>
</feature>
<proteinExistence type="inferred from homology"/>
<feature type="region of interest" description="Disordered" evidence="12">
    <location>
        <begin position="224"/>
        <end position="252"/>
    </location>
</feature>
<evidence type="ECO:0000256" key="2">
    <source>
        <dbReference type="ARBA" id="ARBA00004271"/>
    </source>
</evidence>
<evidence type="ECO:0000256" key="9">
    <source>
        <dbReference type="ARBA" id="ARBA00022801"/>
    </source>
</evidence>
<dbReference type="STRING" id="40149.A0A0E0CVN2"/>
<evidence type="ECO:0000256" key="11">
    <source>
        <dbReference type="ARBA" id="ARBA00023295"/>
    </source>
</evidence>
<evidence type="ECO:0000313" key="15">
    <source>
        <dbReference type="EnsemblPlants" id="OMERI03G04600.5"/>
    </source>
</evidence>
<name>A0A0E0CVN2_9ORYZ</name>
<dbReference type="FunFam" id="2.60.120.260:FF:000061">
    <property type="entry name" value="Beta-galactosidase"/>
    <property type="match status" value="1"/>
</dbReference>
<dbReference type="InterPro" id="IPR031330">
    <property type="entry name" value="Gly_Hdrlase_35_cat"/>
</dbReference>
<dbReference type="GO" id="GO:0005975">
    <property type="term" value="P:carbohydrate metabolic process"/>
    <property type="evidence" value="ECO:0007669"/>
    <property type="project" value="InterPro"/>
</dbReference>
<evidence type="ECO:0000256" key="10">
    <source>
        <dbReference type="ARBA" id="ARBA00023180"/>
    </source>
</evidence>
<feature type="domain" description="USP" evidence="14">
    <location>
        <begin position="1282"/>
        <end position="1587"/>
    </location>
</feature>
<keyword evidence="9" id="KW-0378">Hydrolase</keyword>
<dbReference type="EC" id="3.2.1.23" evidence="4"/>
<dbReference type="Pfam" id="PF17834">
    <property type="entry name" value="GHD"/>
    <property type="match status" value="1"/>
</dbReference>
<evidence type="ECO:0000256" key="1">
    <source>
        <dbReference type="ARBA" id="ARBA00001412"/>
    </source>
</evidence>
<organism evidence="15">
    <name type="scientific">Oryza meridionalis</name>
    <dbReference type="NCBI Taxonomy" id="40149"/>
    <lineage>
        <taxon>Eukaryota</taxon>
        <taxon>Viridiplantae</taxon>
        <taxon>Streptophyta</taxon>
        <taxon>Embryophyta</taxon>
        <taxon>Tracheophyta</taxon>
        <taxon>Spermatophyta</taxon>
        <taxon>Magnoliopsida</taxon>
        <taxon>Liliopsida</taxon>
        <taxon>Poales</taxon>
        <taxon>Poaceae</taxon>
        <taxon>BOP clade</taxon>
        <taxon>Oryzoideae</taxon>
        <taxon>Oryzeae</taxon>
        <taxon>Oryzinae</taxon>
        <taxon>Oryza</taxon>
    </lineage>
</organism>
<feature type="region of interest" description="Disordered" evidence="12">
    <location>
        <begin position="1137"/>
        <end position="1205"/>
    </location>
</feature>
<dbReference type="Pfam" id="PF01301">
    <property type="entry name" value="Glyco_hydro_35"/>
    <property type="match status" value="2"/>
</dbReference>
<feature type="region of interest" description="Disordered" evidence="12">
    <location>
        <begin position="905"/>
        <end position="932"/>
    </location>
</feature>
<feature type="compositionally biased region" description="Basic and acidic residues" evidence="12">
    <location>
        <begin position="459"/>
        <end position="480"/>
    </location>
</feature>
<dbReference type="PANTHER" id="PTHR22975">
    <property type="entry name" value="UBIQUITIN SPECIFIC PROTEINASE"/>
    <property type="match status" value="1"/>
</dbReference>
<evidence type="ECO:0000256" key="6">
    <source>
        <dbReference type="ARBA" id="ARBA00022525"/>
    </source>
</evidence>